<dbReference type="EMBL" id="JAFBED010000004">
    <property type="protein sequence ID" value="MBM7620161.1"/>
    <property type="molecule type" value="Genomic_DNA"/>
</dbReference>
<dbReference type="Pfam" id="PF06527">
    <property type="entry name" value="TniQ"/>
    <property type="match status" value="1"/>
</dbReference>
<proteinExistence type="predicted"/>
<name>A0ABS2NZN5_9BACI</name>
<protein>
    <recommendedName>
        <fullName evidence="1">TniQ domain-containing protein</fullName>
    </recommendedName>
</protein>
<evidence type="ECO:0000313" key="3">
    <source>
        <dbReference type="Proteomes" id="UP000737402"/>
    </source>
</evidence>
<dbReference type="InterPro" id="IPR009492">
    <property type="entry name" value="TniQ"/>
</dbReference>
<accession>A0ABS2NZN5</accession>
<gene>
    <name evidence="2" type="ORF">JOC95_002014</name>
</gene>
<comment type="caution">
    <text evidence="2">The sequence shown here is derived from an EMBL/GenBank/DDBJ whole genome shotgun (WGS) entry which is preliminary data.</text>
</comment>
<evidence type="ECO:0000313" key="2">
    <source>
        <dbReference type="EMBL" id="MBM7620161.1"/>
    </source>
</evidence>
<keyword evidence="3" id="KW-1185">Reference proteome</keyword>
<reference evidence="2 3" key="1">
    <citation type="submission" date="2021-01" db="EMBL/GenBank/DDBJ databases">
        <title>Genomic Encyclopedia of Type Strains, Phase IV (KMG-IV): sequencing the most valuable type-strain genomes for metagenomic binning, comparative biology and taxonomic classification.</title>
        <authorList>
            <person name="Goeker M."/>
        </authorList>
    </citation>
    <scope>NUCLEOTIDE SEQUENCE [LARGE SCALE GENOMIC DNA]</scope>
    <source>
        <strain evidence="2 3">DSM 25879</strain>
    </source>
</reference>
<organism evidence="2 3">
    <name type="scientific">Sutcliffiella tianshenii</name>
    <dbReference type="NCBI Taxonomy" id="1463404"/>
    <lineage>
        <taxon>Bacteria</taxon>
        <taxon>Bacillati</taxon>
        <taxon>Bacillota</taxon>
        <taxon>Bacilli</taxon>
        <taxon>Bacillales</taxon>
        <taxon>Bacillaceae</taxon>
        <taxon>Sutcliffiella</taxon>
    </lineage>
</organism>
<dbReference type="Proteomes" id="UP000737402">
    <property type="component" value="Unassembled WGS sequence"/>
</dbReference>
<feature type="domain" description="TniQ" evidence="1">
    <location>
        <begin position="36"/>
        <end position="92"/>
    </location>
</feature>
<evidence type="ECO:0000259" key="1">
    <source>
        <dbReference type="Pfam" id="PF06527"/>
    </source>
</evidence>
<sequence>MANCNYLDHKEGWSVIFMDVFESLNKDIHTFSLNQYDELLLQGTEEVVGRKHEDRVYQKYSTKYCPDCLNEDYYHRLLWDVSLVTTCLKHNKHLIENCPNCNKAVRINRLMVGDCNCGWIFNRSISRDIDPKSNVYKNQKVLQLILSGEMKETSTADNTVLNRQEYFKFLLMFLTLIDGMDINAILKVTTCQPKPKINFNKRQKADKRNCDLINVMISVAHLLVTRPNILLPNVIQQIDGYSIDSRNLKYNHLKKIVEHEKGRSYLLVYSDYLNTVTNEYIGERIKIKPIIEEKNYLTTGEAIKLIKTEDQVLKNLIHYGLVSTHKTKTKGGRTITLVERKSIESYMKMKKNSYTLSQACKILGLNFVKAQELITRGHIKAQHGPSIDGYPIWYISKRELNKFIQSVFVKVKIKSSIDSNWIPFEKANMNLRHTDMDTVSIIEAIKNGTFSAAIAEKTTNIKSIHLAKRDIDNFLLMLIKQRIKQYGLKPRELLKIFKVGMPTINKWIKEGKLQVSMNAENANTTVSRYIAVNEVISMLMEKKKLSYKDAKFYLKKSIMEFGAN</sequence>